<keyword evidence="4 6" id="KW-1133">Transmembrane helix</keyword>
<proteinExistence type="predicted"/>
<name>A0A2V3PV05_9BACT</name>
<dbReference type="RefSeq" id="WP_110309416.1">
    <property type="nucleotide sequence ID" value="NZ_QICL01000002.1"/>
</dbReference>
<keyword evidence="5 6" id="KW-0472">Membrane</keyword>
<sequence length="207" mass="22505">MDFSFLYKGFILGFSVAAPVGPIGVLCINRTLHKGYASGLTSGLGAATADLIYGCIAGFGLTIVSNFLVGQQIWFQVIGLAFLFYTGIKTLTRNTSQAKFSTSYNKGLLNDYTTTFLLTITNPLTILFFLAVFAGLGLSNTKQDKFASILLVSGVFIGSAAWWLLLSGFTHKLKKMISDSILKRIDLFSGLLILFFAFILLYDLITG</sequence>
<feature type="transmembrane region" description="Helical" evidence="6">
    <location>
        <begin position="73"/>
        <end position="91"/>
    </location>
</feature>
<feature type="transmembrane region" description="Helical" evidence="6">
    <location>
        <begin position="6"/>
        <end position="28"/>
    </location>
</feature>
<evidence type="ECO:0000313" key="8">
    <source>
        <dbReference type="Proteomes" id="UP000247973"/>
    </source>
</evidence>
<dbReference type="Pfam" id="PF01810">
    <property type="entry name" value="LysE"/>
    <property type="match status" value="1"/>
</dbReference>
<keyword evidence="8" id="KW-1185">Reference proteome</keyword>
<comment type="subcellular location">
    <subcellularLocation>
        <location evidence="1">Cell membrane</location>
        <topology evidence="1">Multi-pass membrane protein</topology>
    </subcellularLocation>
</comment>
<accession>A0A2V3PV05</accession>
<feature type="transmembrane region" description="Helical" evidence="6">
    <location>
        <begin position="40"/>
        <end position="61"/>
    </location>
</feature>
<keyword evidence="2" id="KW-1003">Cell membrane</keyword>
<evidence type="ECO:0000256" key="1">
    <source>
        <dbReference type="ARBA" id="ARBA00004651"/>
    </source>
</evidence>
<dbReference type="PANTHER" id="PTHR30086:SF20">
    <property type="entry name" value="ARGININE EXPORTER PROTEIN ARGO-RELATED"/>
    <property type="match status" value="1"/>
</dbReference>
<dbReference type="Proteomes" id="UP000247973">
    <property type="component" value="Unassembled WGS sequence"/>
</dbReference>
<protein>
    <submittedName>
        <fullName evidence="7">Threonine/homoserine/homoserine lactone efflux protein</fullName>
    </submittedName>
</protein>
<dbReference type="EMBL" id="QICL01000002">
    <property type="protein sequence ID" value="PXV68131.1"/>
    <property type="molecule type" value="Genomic_DNA"/>
</dbReference>
<evidence type="ECO:0000256" key="5">
    <source>
        <dbReference type="ARBA" id="ARBA00023136"/>
    </source>
</evidence>
<feature type="transmembrane region" description="Helical" evidence="6">
    <location>
        <begin position="146"/>
        <end position="166"/>
    </location>
</feature>
<evidence type="ECO:0000256" key="2">
    <source>
        <dbReference type="ARBA" id="ARBA00022475"/>
    </source>
</evidence>
<evidence type="ECO:0000256" key="3">
    <source>
        <dbReference type="ARBA" id="ARBA00022692"/>
    </source>
</evidence>
<evidence type="ECO:0000256" key="6">
    <source>
        <dbReference type="SAM" id="Phobius"/>
    </source>
</evidence>
<evidence type="ECO:0000313" key="7">
    <source>
        <dbReference type="EMBL" id="PXV68131.1"/>
    </source>
</evidence>
<comment type="caution">
    <text evidence="7">The sequence shown here is derived from an EMBL/GenBank/DDBJ whole genome shotgun (WGS) entry which is preliminary data.</text>
</comment>
<evidence type="ECO:0000256" key="4">
    <source>
        <dbReference type="ARBA" id="ARBA00022989"/>
    </source>
</evidence>
<keyword evidence="3 6" id="KW-0812">Transmembrane</keyword>
<dbReference type="InterPro" id="IPR001123">
    <property type="entry name" value="LeuE-type"/>
</dbReference>
<reference evidence="7 8" key="1">
    <citation type="submission" date="2018-03" db="EMBL/GenBank/DDBJ databases">
        <title>Genomic Encyclopedia of Archaeal and Bacterial Type Strains, Phase II (KMG-II): from individual species to whole genera.</title>
        <authorList>
            <person name="Goeker M."/>
        </authorList>
    </citation>
    <scope>NUCLEOTIDE SEQUENCE [LARGE SCALE GENOMIC DNA]</scope>
    <source>
        <strain evidence="7 8">DSM 100214</strain>
    </source>
</reference>
<feature type="transmembrane region" description="Helical" evidence="6">
    <location>
        <begin position="112"/>
        <end position="134"/>
    </location>
</feature>
<dbReference type="PANTHER" id="PTHR30086">
    <property type="entry name" value="ARGININE EXPORTER PROTEIN ARGO"/>
    <property type="match status" value="1"/>
</dbReference>
<dbReference type="OrthoDB" id="7874789at2"/>
<organism evidence="7 8">
    <name type="scientific">Dysgonomonas alginatilytica</name>
    <dbReference type="NCBI Taxonomy" id="1605892"/>
    <lineage>
        <taxon>Bacteria</taxon>
        <taxon>Pseudomonadati</taxon>
        <taxon>Bacteroidota</taxon>
        <taxon>Bacteroidia</taxon>
        <taxon>Bacteroidales</taxon>
        <taxon>Dysgonomonadaceae</taxon>
        <taxon>Dysgonomonas</taxon>
    </lineage>
</organism>
<dbReference type="GO" id="GO:0015171">
    <property type="term" value="F:amino acid transmembrane transporter activity"/>
    <property type="evidence" value="ECO:0007669"/>
    <property type="project" value="TreeGrafter"/>
</dbReference>
<gene>
    <name evidence="7" type="ORF">CLV62_102163</name>
</gene>
<feature type="transmembrane region" description="Helical" evidence="6">
    <location>
        <begin position="187"/>
        <end position="205"/>
    </location>
</feature>
<dbReference type="GO" id="GO:0005886">
    <property type="term" value="C:plasma membrane"/>
    <property type="evidence" value="ECO:0007669"/>
    <property type="project" value="UniProtKB-SubCell"/>
</dbReference>
<dbReference type="AlphaFoldDB" id="A0A2V3PV05"/>